<evidence type="ECO:0000256" key="4">
    <source>
        <dbReference type="ARBA" id="ARBA00029447"/>
    </source>
</evidence>
<dbReference type="Pfam" id="PF00015">
    <property type="entry name" value="MCPsignal"/>
    <property type="match status" value="1"/>
</dbReference>
<keyword evidence="6" id="KW-1133">Transmembrane helix</keyword>
<dbReference type="Gene3D" id="1.10.287.950">
    <property type="entry name" value="Methyl-accepting chemotaxis protein"/>
    <property type="match status" value="1"/>
</dbReference>
<dbReference type="PANTHER" id="PTHR32089:SF112">
    <property type="entry name" value="LYSOZYME-LIKE PROTEIN-RELATED"/>
    <property type="match status" value="1"/>
</dbReference>
<dbReference type="CDD" id="cd06225">
    <property type="entry name" value="HAMP"/>
    <property type="match status" value="1"/>
</dbReference>
<dbReference type="GO" id="GO:0005886">
    <property type="term" value="C:plasma membrane"/>
    <property type="evidence" value="ECO:0007669"/>
    <property type="project" value="UniProtKB-SubCell"/>
</dbReference>
<protein>
    <submittedName>
        <fullName evidence="10">Methyl-accepting chemotaxis protein</fullName>
    </submittedName>
</protein>
<dbReference type="InterPro" id="IPR000727">
    <property type="entry name" value="T_SNARE_dom"/>
</dbReference>
<reference evidence="11" key="1">
    <citation type="submission" date="2017-12" db="EMBL/GenBank/DDBJ databases">
        <title>Draft genome sequence of Telmatospirillum siberiense 26-4b1T, an acidotolerant peatland alphaproteobacterium potentially involved in sulfur cycling.</title>
        <authorList>
            <person name="Hausmann B."/>
            <person name="Pjevac P."/>
            <person name="Schreck K."/>
            <person name="Herbold C.W."/>
            <person name="Daims H."/>
            <person name="Wagner M."/>
            <person name="Pester M."/>
            <person name="Loy A."/>
        </authorList>
    </citation>
    <scope>NUCLEOTIDE SEQUENCE [LARGE SCALE GENOMIC DNA]</scope>
    <source>
        <strain evidence="11">26-4b1</strain>
    </source>
</reference>
<feature type="domain" description="HAMP" evidence="9">
    <location>
        <begin position="159"/>
        <end position="212"/>
    </location>
</feature>
<dbReference type="Pfam" id="PF00672">
    <property type="entry name" value="HAMP"/>
    <property type="match status" value="1"/>
</dbReference>
<keyword evidence="6" id="KW-0812">Transmembrane</keyword>
<keyword evidence="6" id="KW-0472">Membrane</keyword>
<dbReference type="Proteomes" id="UP000233293">
    <property type="component" value="Unassembled WGS sequence"/>
</dbReference>
<evidence type="ECO:0000313" key="11">
    <source>
        <dbReference type="Proteomes" id="UP000233293"/>
    </source>
</evidence>
<accession>A0A2N3PU23</accession>
<dbReference type="Gene3D" id="6.10.340.10">
    <property type="match status" value="1"/>
</dbReference>
<dbReference type="AlphaFoldDB" id="A0A2N3PU23"/>
<dbReference type="PROSITE" id="PS50111">
    <property type="entry name" value="CHEMOTAXIS_TRANSDUC_2"/>
    <property type="match status" value="1"/>
</dbReference>
<dbReference type="PROSITE" id="PS50885">
    <property type="entry name" value="HAMP"/>
    <property type="match status" value="1"/>
</dbReference>
<dbReference type="EMBL" id="PIUM01000016">
    <property type="protein sequence ID" value="PKU23902.1"/>
    <property type="molecule type" value="Genomic_DNA"/>
</dbReference>
<organism evidence="10 11">
    <name type="scientific">Telmatospirillum siberiense</name>
    <dbReference type="NCBI Taxonomy" id="382514"/>
    <lineage>
        <taxon>Bacteria</taxon>
        <taxon>Pseudomonadati</taxon>
        <taxon>Pseudomonadota</taxon>
        <taxon>Alphaproteobacteria</taxon>
        <taxon>Rhodospirillales</taxon>
        <taxon>Rhodospirillaceae</taxon>
        <taxon>Telmatospirillum</taxon>
    </lineage>
</organism>
<evidence type="ECO:0000259" key="9">
    <source>
        <dbReference type="PROSITE" id="PS50885"/>
    </source>
</evidence>
<comment type="similarity">
    <text evidence="4">Belongs to the methyl-accepting chemotaxis (MCP) protein family.</text>
</comment>
<dbReference type="InterPro" id="IPR003660">
    <property type="entry name" value="HAMP_dom"/>
</dbReference>
<sequence length="508" mass="53589">MAQDMRNVDGARSANLGIFVRRQPFSPERIVTSTELTGKVALLWQNIGKAVQNLGNPVKLANAMAHVQNSVMTEGETRYAAVLDAARNGRDSPVDQSVWPNWTTPMLNNLFVLRDAALETAKDMNDLAIRNAWFRLSISLAILALACLMSGGSIIYLSHQVINQLARLTIVMGRLADHELDVEIPGLSRSDEIGAMASALQVFRDNSLRADRLAADRDKEQAAREARAKTLEDLARQFDHSVSDVLDTVGNALNDLDRTAQTMSANSLQTTHQATSVAAASEAASASVQTVASAAEELSSSIAEIARQVEQSSRVSQAASDEADHTNDVVKGLAETSTRIGDVVKLINDIASQTNLLALNATIEAARAGDAGKGFAVVAGEVKSLANQTARATEEISAQIDAVQGATQQAVTAIGGIVKRIQEINQISAAIASAVEEQSAATAEIARNVQQAASGTQEVSSTIGNVKHAAAETGTAAELVLSSSETLSQGSNQLKTTVSDFLQGVRAA</sequence>
<dbReference type="GO" id="GO:0007165">
    <property type="term" value="P:signal transduction"/>
    <property type="evidence" value="ECO:0007669"/>
    <property type="project" value="UniProtKB-KW"/>
</dbReference>
<evidence type="ECO:0000313" key="10">
    <source>
        <dbReference type="EMBL" id="PKU23902.1"/>
    </source>
</evidence>
<gene>
    <name evidence="10" type="ORF">CWS72_14320</name>
</gene>
<evidence type="ECO:0000259" key="8">
    <source>
        <dbReference type="PROSITE" id="PS50192"/>
    </source>
</evidence>
<feature type="domain" description="T-SNARE coiled-coil homology" evidence="8">
    <location>
        <begin position="404"/>
        <end position="466"/>
    </location>
</feature>
<evidence type="ECO:0000256" key="6">
    <source>
        <dbReference type="SAM" id="Phobius"/>
    </source>
</evidence>
<dbReference type="SMART" id="SM00304">
    <property type="entry name" value="HAMP"/>
    <property type="match status" value="1"/>
</dbReference>
<evidence type="ECO:0000256" key="1">
    <source>
        <dbReference type="ARBA" id="ARBA00004429"/>
    </source>
</evidence>
<evidence type="ECO:0000256" key="5">
    <source>
        <dbReference type="PROSITE-ProRule" id="PRU00284"/>
    </source>
</evidence>
<keyword evidence="2" id="KW-1003">Cell membrane</keyword>
<feature type="transmembrane region" description="Helical" evidence="6">
    <location>
        <begin position="132"/>
        <end position="157"/>
    </location>
</feature>
<evidence type="ECO:0000259" key="7">
    <source>
        <dbReference type="PROSITE" id="PS50111"/>
    </source>
</evidence>
<dbReference type="SMART" id="SM00283">
    <property type="entry name" value="MA"/>
    <property type="match status" value="1"/>
</dbReference>
<dbReference type="PANTHER" id="PTHR32089">
    <property type="entry name" value="METHYL-ACCEPTING CHEMOTAXIS PROTEIN MCPB"/>
    <property type="match status" value="1"/>
</dbReference>
<comment type="subcellular location">
    <subcellularLocation>
        <location evidence="1">Cell inner membrane</location>
        <topology evidence="1">Multi-pass membrane protein</topology>
    </subcellularLocation>
</comment>
<evidence type="ECO:0000256" key="2">
    <source>
        <dbReference type="ARBA" id="ARBA00022519"/>
    </source>
</evidence>
<dbReference type="InterPro" id="IPR004089">
    <property type="entry name" value="MCPsignal_dom"/>
</dbReference>
<keyword evidence="11" id="KW-1185">Reference proteome</keyword>
<proteinExistence type="inferred from homology"/>
<feature type="domain" description="Methyl-accepting transducer" evidence="7">
    <location>
        <begin position="252"/>
        <end position="488"/>
    </location>
</feature>
<name>A0A2N3PU23_9PROT</name>
<evidence type="ECO:0000256" key="3">
    <source>
        <dbReference type="ARBA" id="ARBA00023224"/>
    </source>
</evidence>
<dbReference type="SUPFAM" id="SSF58104">
    <property type="entry name" value="Methyl-accepting chemotaxis protein (MCP) signaling domain"/>
    <property type="match status" value="1"/>
</dbReference>
<dbReference type="OrthoDB" id="7295762at2"/>
<comment type="caution">
    <text evidence="10">The sequence shown here is derived from an EMBL/GenBank/DDBJ whole genome shotgun (WGS) entry which is preliminary data.</text>
</comment>
<dbReference type="PROSITE" id="PS50192">
    <property type="entry name" value="T_SNARE"/>
    <property type="match status" value="1"/>
</dbReference>
<keyword evidence="2" id="KW-0997">Cell inner membrane</keyword>
<keyword evidence="3 5" id="KW-0807">Transducer</keyword>